<reference evidence="2 3" key="1">
    <citation type="submission" date="2017-10" db="EMBL/GenBank/DDBJ databases">
        <title>Bifidobacterium genomics.</title>
        <authorList>
            <person name="Lugli G.A."/>
            <person name="Milani C."/>
            <person name="Mancabelli L."/>
        </authorList>
    </citation>
    <scope>NUCLEOTIDE SEQUENCE [LARGE SCALE GENOMIC DNA]</scope>
    <source>
        <strain evidence="2 3">1460B</strain>
    </source>
</reference>
<dbReference type="Proteomes" id="UP000233731">
    <property type="component" value="Unassembled WGS sequence"/>
</dbReference>
<organism evidence="2 3">
    <name type="scientific">Bifidobacterium asteroides</name>
    <dbReference type="NCBI Taxonomy" id="1684"/>
    <lineage>
        <taxon>Bacteria</taxon>
        <taxon>Bacillati</taxon>
        <taxon>Actinomycetota</taxon>
        <taxon>Actinomycetes</taxon>
        <taxon>Bifidobacteriales</taxon>
        <taxon>Bifidobacteriaceae</taxon>
        <taxon>Bifidobacterium</taxon>
    </lineage>
</organism>
<dbReference type="EMBL" id="PCHJ01000013">
    <property type="protein sequence ID" value="PKV09790.1"/>
    <property type="molecule type" value="Genomic_DNA"/>
</dbReference>
<evidence type="ECO:0000313" key="3">
    <source>
        <dbReference type="Proteomes" id="UP000233731"/>
    </source>
</evidence>
<accession>A0A2N3RBB8</accession>
<feature type="compositionally biased region" description="Basic and acidic residues" evidence="1">
    <location>
        <begin position="98"/>
        <end position="110"/>
    </location>
</feature>
<name>A0A2N3RBB8_9BIFI</name>
<evidence type="ECO:0000313" key="2">
    <source>
        <dbReference type="EMBL" id="PKV09790.1"/>
    </source>
</evidence>
<feature type="region of interest" description="Disordered" evidence="1">
    <location>
        <begin position="93"/>
        <end position="127"/>
    </location>
</feature>
<gene>
    <name evidence="2" type="ORF">CQR44_0693</name>
</gene>
<sequence length="173" mass="19491">MTSRARPRAVDLIMTLYQTPAVVLGTLLCGSAQNGRIPVTSTLAVRQAEASRKRQLVQVDYHDLRNLTEEDGAEDFRQYQRRNASAETINIKGRRGRVAGDSEKEADDGLRSAQRRPRRFSDRSRTHSWRMKGNVKNERGAEDMQIDIKGLEIQIIPMPKTLESLLFGRAGGI</sequence>
<comment type="caution">
    <text evidence="2">The sequence shown here is derived from an EMBL/GenBank/DDBJ whole genome shotgun (WGS) entry which is preliminary data.</text>
</comment>
<evidence type="ECO:0000256" key="1">
    <source>
        <dbReference type="SAM" id="MobiDB-lite"/>
    </source>
</evidence>
<dbReference type="AlphaFoldDB" id="A0A2N3RBB8"/>
<proteinExistence type="predicted"/>
<protein>
    <submittedName>
        <fullName evidence="2">Uncharacterized protein</fullName>
    </submittedName>
</protein>